<evidence type="ECO:0000256" key="4">
    <source>
        <dbReference type="ARBA" id="ARBA00012753"/>
    </source>
</evidence>
<dbReference type="GO" id="GO:0006533">
    <property type="term" value="P:L-aspartate catabolic process"/>
    <property type="evidence" value="ECO:0007669"/>
    <property type="project" value="TreeGrafter"/>
</dbReference>
<evidence type="ECO:0000256" key="9">
    <source>
        <dbReference type="ARBA" id="ARBA00040891"/>
    </source>
</evidence>
<sequence length="493" mass="54969">MALLKPSKFISSVGSLTPSLATLPIRSSSWWTEVQMGPPDPILGVTEAFKRDTNSKKMNLGVGAYRDDNGKPYVLSCVRKAEALIASKMLDKEYLPIGGLGDFNKACAELALGPDSEVLKSKRSITVQTISGTGSLRIGANFLSRFHTVARDVYLPKPSWGNHTPIFRDAGMQLKAYRYYDPATCGFDFTGALDDVSKIPEHSVIMLHACAHNPTGVDPRPEQWKELSAVIKVRVTVAVIYLFIFLYFIPPSSFHILHYLLSIAKIMMFLLNSLNDKILQTVDLMLLDIFLSTHSLQKRKLLVFFDMAYQGFASGDIDRDAWAVRYFLEQGHSVLLSQSFAKNMGLYGERVGGFTVVCADAEEAKRVESQLKILIRPIYSNPPMNGARIASTILSTPELRSTWLEEVKGMADRIIKMREMLVTNLKKEGSTHNWQHVIDQIGMFCFTGLKPEQVERLTKEFSVYMTKDGRISVAGVTSGNVGYLAHAIHQVTK</sequence>
<evidence type="ECO:0000256" key="13">
    <source>
        <dbReference type="ARBA" id="ARBA00042891"/>
    </source>
</evidence>
<dbReference type="SUPFAM" id="SSF53383">
    <property type="entry name" value="PLP-dependent transferases"/>
    <property type="match status" value="2"/>
</dbReference>
<feature type="domain" description="Aminotransferase class I/classII large" evidence="16">
    <location>
        <begin position="296"/>
        <end position="488"/>
    </location>
</feature>
<dbReference type="PROSITE" id="PS00105">
    <property type="entry name" value="AA_TRANSFER_CLASS_1"/>
    <property type="match status" value="1"/>
</dbReference>
<dbReference type="GO" id="GO:0004069">
    <property type="term" value="F:L-aspartate:2-oxoglutarate aminotransferase activity"/>
    <property type="evidence" value="ECO:0007669"/>
    <property type="project" value="UniProtKB-EC"/>
</dbReference>
<reference evidence="17" key="1">
    <citation type="submission" date="2025-08" db="UniProtKB">
        <authorList>
            <consortium name="Ensembl"/>
        </authorList>
    </citation>
    <scope>IDENTIFICATION</scope>
</reference>
<evidence type="ECO:0000259" key="16">
    <source>
        <dbReference type="Pfam" id="PF00155"/>
    </source>
</evidence>
<feature type="transmembrane region" description="Helical" evidence="15">
    <location>
        <begin position="229"/>
        <end position="250"/>
    </location>
</feature>
<evidence type="ECO:0000313" key="18">
    <source>
        <dbReference type="Proteomes" id="UP000694427"/>
    </source>
</evidence>
<reference evidence="17" key="2">
    <citation type="submission" date="2025-09" db="UniProtKB">
        <authorList>
            <consortium name="Ensembl"/>
        </authorList>
    </citation>
    <scope>IDENTIFICATION</scope>
</reference>
<dbReference type="InterPro" id="IPR004839">
    <property type="entry name" value="Aminotransferase_I/II_large"/>
</dbReference>
<evidence type="ECO:0000256" key="3">
    <source>
        <dbReference type="ARBA" id="ARBA00011738"/>
    </source>
</evidence>
<dbReference type="Gene3D" id="3.90.1150.10">
    <property type="entry name" value="Aspartate Aminotransferase, domain 1"/>
    <property type="match status" value="2"/>
</dbReference>
<evidence type="ECO:0000256" key="7">
    <source>
        <dbReference type="ARBA" id="ARBA00022898"/>
    </source>
</evidence>
<evidence type="ECO:0000256" key="6">
    <source>
        <dbReference type="ARBA" id="ARBA00022679"/>
    </source>
</evidence>
<keyword evidence="7" id="KW-0663">Pyridoxal phosphate</keyword>
<dbReference type="InterPro" id="IPR015421">
    <property type="entry name" value="PyrdxlP-dep_Trfase_major"/>
</dbReference>
<dbReference type="CDD" id="cd00609">
    <property type="entry name" value="AAT_like"/>
    <property type="match status" value="1"/>
</dbReference>
<keyword evidence="15" id="KW-1133">Transmembrane helix</keyword>
<dbReference type="PANTHER" id="PTHR11879:SF22">
    <property type="entry name" value="ASPARTATE AMINOTRANSFERASE, MITOCHONDRIAL"/>
    <property type="match status" value="1"/>
</dbReference>
<dbReference type="InterPro" id="IPR015424">
    <property type="entry name" value="PyrdxlP-dep_Trfase"/>
</dbReference>
<dbReference type="Proteomes" id="UP000694427">
    <property type="component" value="Unplaced"/>
</dbReference>
<keyword evidence="5" id="KW-0032">Aminotransferase</keyword>
<evidence type="ECO:0000256" key="8">
    <source>
        <dbReference type="ARBA" id="ARBA00030923"/>
    </source>
</evidence>
<keyword evidence="6" id="KW-0808">Transferase</keyword>
<evidence type="ECO:0000256" key="1">
    <source>
        <dbReference type="ARBA" id="ARBA00001933"/>
    </source>
</evidence>
<dbReference type="InterPro" id="IPR004838">
    <property type="entry name" value="NHTrfase_class1_PyrdxlP-BS"/>
</dbReference>
<dbReference type="Pfam" id="PF00155">
    <property type="entry name" value="Aminotran_1_2"/>
    <property type="match status" value="2"/>
</dbReference>
<evidence type="ECO:0000256" key="2">
    <source>
        <dbReference type="ARBA" id="ARBA00007441"/>
    </source>
</evidence>
<dbReference type="EC" id="2.6.1.1" evidence="4"/>
<dbReference type="FunFam" id="3.90.1150.10:FF:000160">
    <property type="entry name" value="Similar to aspartate aminotransferase"/>
    <property type="match status" value="1"/>
</dbReference>
<comment type="subunit">
    <text evidence="3">Homodimer.</text>
</comment>
<keyword evidence="18" id="KW-1185">Reference proteome</keyword>
<evidence type="ECO:0000256" key="10">
    <source>
        <dbReference type="ARBA" id="ARBA00041257"/>
    </source>
</evidence>
<dbReference type="Gene3D" id="3.40.640.10">
    <property type="entry name" value="Type I PLP-dependent aspartate aminotransferase-like (Major domain)"/>
    <property type="match status" value="2"/>
</dbReference>
<evidence type="ECO:0000256" key="5">
    <source>
        <dbReference type="ARBA" id="ARBA00022576"/>
    </source>
</evidence>
<evidence type="ECO:0000313" key="17">
    <source>
        <dbReference type="Ensembl" id="ENSCCRP00010006026.1"/>
    </source>
</evidence>
<dbReference type="InterPro" id="IPR015422">
    <property type="entry name" value="PyrdxlP-dep_Trfase_small"/>
</dbReference>
<dbReference type="InterPro" id="IPR000796">
    <property type="entry name" value="Asp_trans"/>
</dbReference>
<keyword evidence="15" id="KW-0472">Membrane</keyword>
<accession>A0A8C1GJK0</accession>
<proteinExistence type="inferred from homology"/>
<dbReference type="PANTHER" id="PTHR11879">
    <property type="entry name" value="ASPARTATE AMINOTRANSFERASE"/>
    <property type="match status" value="1"/>
</dbReference>
<evidence type="ECO:0000256" key="11">
    <source>
        <dbReference type="ARBA" id="ARBA00041746"/>
    </source>
</evidence>
<evidence type="ECO:0000256" key="15">
    <source>
        <dbReference type="SAM" id="Phobius"/>
    </source>
</evidence>
<dbReference type="GO" id="GO:0005739">
    <property type="term" value="C:mitochondrion"/>
    <property type="evidence" value="ECO:0007669"/>
    <property type="project" value="TreeGrafter"/>
</dbReference>
<comment type="cofactor">
    <cofactor evidence="1">
        <name>pyridoxal 5'-phosphate</name>
        <dbReference type="ChEBI" id="CHEBI:597326"/>
    </cofactor>
</comment>
<name>A0A8C1GJK0_CYPCA</name>
<dbReference type="FunFam" id="3.90.1150.10:FF:000001">
    <property type="entry name" value="Aspartate aminotransferase"/>
    <property type="match status" value="1"/>
</dbReference>
<feature type="domain" description="Aminotransferase class I/classII large" evidence="16">
    <location>
        <begin position="56"/>
        <end position="232"/>
    </location>
</feature>
<organism evidence="17 18">
    <name type="scientific">Cyprinus carpio</name>
    <name type="common">Common carp</name>
    <dbReference type="NCBI Taxonomy" id="7962"/>
    <lineage>
        <taxon>Eukaryota</taxon>
        <taxon>Metazoa</taxon>
        <taxon>Chordata</taxon>
        <taxon>Craniata</taxon>
        <taxon>Vertebrata</taxon>
        <taxon>Euteleostomi</taxon>
        <taxon>Actinopterygii</taxon>
        <taxon>Neopterygii</taxon>
        <taxon>Teleostei</taxon>
        <taxon>Ostariophysi</taxon>
        <taxon>Cypriniformes</taxon>
        <taxon>Cyprinidae</taxon>
        <taxon>Cyprininae</taxon>
        <taxon>Cyprinus</taxon>
    </lineage>
</organism>
<dbReference type="Ensembl" id="ENSCCRT00010006506.1">
    <property type="protein sequence ID" value="ENSCCRP00010006026.1"/>
    <property type="gene ID" value="ENSCCRG00010002236.1"/>
</dbReference>
<keyword evidence="15" id="KW-0812">Transmembrane</keyword>
<dbReference type="GO" id="GO:0030170">
    <property type="term" value="F:pyridoxal phosphate binding"/>
    <property type="evidence" value="ECO:0007669"/>
    <property type="project" value="InterPro"/>
</dbReference>
<protein>
    <recommendedName>
        <fullName evidence="9">Aspartate aminotransferase, mitochondrial</fullName>
        <ecNumber evidence="4">2.6.1.1</ecNumber>
    </recommendedName>
    <alternativeName>
        <fullName evidence="10">Kynurenine aminotransferase 4</fullName>
    </alternativeName>
    <alternativeName>
        <fullName evidence="13">Kynurenine aminotransferase IV</fullName>
    </alternativeName>
    <alternativeName>
        <fullName evidence="12">Kynurenine--oxoglutarate transaminase 4</fullName>
    </alternativeName>
    <alternativeName>
        <fullName evidence="11">Kynurenine--oxoglutarate transaminase IV</fullName>
    </alternativeName>
    <alternativeName>
        <fullName evidence="8">Transaminase A</fullName>
    </alternativeName>
</protein>
<comment type="catalytic activity">
    <reaction evidence="14">
        <text>L-aspartate + 2-oxoglutarate = oxaloacetate + L-glutamate</text>
        <dbReference type="Rhea" id="RHEA:21824"/>
        <dbReference type="ChEBI" id="CHEBI:16452"/>
        <dbReference type="ChEBI" id="CHEBI:16810"/>
        <dbReference type="ChEBI" id="CHEBI:29985"/>
        <dbReference type="ChEBI" id="CHEBI:29991"/>
        <dbReference type="EC" id="2.6.1.1"/>
    </reaction>
</comment>
<evidence type="ECO:0000256" key="14">
    <source>
        <dbReference type="ARBA" id="ARBA00049185"/>
    </source>
</evidence>
<comment type="similarity">
    <text evidence="2">Belongs to the class-I pyridoxal-phosphate-dependent aminotransferase family.</text>
</comment>
<evidence type="ECO:0000256" key="12">
    <source>
        <dbReference type="ARBA" id="ARBA00042867"/>
    </source>
</evidence>
<gene>
    <name evidence="17" type="primary">LOC109094318</name>
</gene>
<dbReference type="AlphaFoldDB" id="A0A8C1GJK0"/>